<dbReference type="OrthoDB" id="2270193at2759"/>
<evidence type="ECO:0000313" key="2">
    <source>
        <dbReference type="Proteomes" id="UP000308652"/>
    </source>
</evidence>
<dbReference type="AlphaFoldDB" id="A0A5C3MHF8"/>
<reference evidence="1 2" key="1">
    <citation type="journal article" date="2019" name="Nat. Ecol. Evol.">
        <title>Megaphylogeny resolves global patterns of mushroom evolution.</title>
        <authorList>
            <person name="Varga T."/>
            <person name="Krizsan K."/>
            <person name="Foldi C."/>
            <person name="Dima B."/>
            <person name="Sanchez-Garcia M."/>
            <person name="Sanchez-Ramirez S."/>
            <person name="Szollosi G.J."/>
            <person name="Szarkandi J.G."/>
            <person name="Papp V."/>
            <person name="Albert L."/>
            <person name="Andreopoulos W."/>
            <person name="Angelini C."/>
            <person name="Antonin V."/>
            <person name="Barry K.W."/>
            <person name="Bougher N.L."/>
            <person name="Buchanan P."/>
            <person name="Buyck B."/>
            <person name="Bense V."/>
            <person name="Catcheside P."/>
            <person name="Chovatia M."/>
            <person name="Cooper J."/>
            <person name="Damon W."/>
            <person name="Desjardin D."/>
            <person name="Finy P."/>
            <person name="Geml J."/>
            <person name="Haridas S."/>
            <person name="Hughes K."/>
            <person name="Justo A."/>
            <person name="Karasinski D."/>
            <person name="Kautmanova I."/>
            <person name="Kiss B."/>
            <person name="Kocsube S."/>
            <person name="Kotiranta H."/>
            <person name="LaButti K.M."/>
            <person name="Lechner B.E."/>
            <person name="Liimatainen K."/>
            <person name="Lipzen A."/>
            <person name="Lukacs Z."/>
            <person name="Mihaltcheva S."/>
            <person name="Morgado L.N."/>
            <person name="Niskanen T."/>
            <person name="Noordeloos M.E."/>
            <person name="Ohm R.A."/>
            <person name="Ortiz-Santana B."/>
            <person name="Ovrebo C."/>
            <person name="Racz N."/>
            <person name="Riley R."/>
            <person name="Savchenko A."/>
            <person name="Shiryaev A."/>
            <person name="Soop K."/>
            <person name="Spirin V."/>
            <person name="Szebenyi C."/>
            <person name="Tomsovsky M."/>
            <person name="Tulloss R.E."/>
            <person name="Uehling J."/>
            <person name="Grigoriev I.V."/>
            <person name="Vagvolgyi C."/>
            <person name="Papp T."/>
            <person name="Martin F.M."/>
            <person name="Miettinen O."/>
            <person name="Hibbett D.S."/>
            <person name="Nagy L.G."/>
        </authorList>
    </citation>
    <scope>NUCLEOTIDE SEQUENCE [LARGE SCALE GENOMIC DNA]</scope>
    <source>
        <strain evidence="1 2">CBS 166.37</strain>
    </source>
</reference>
<protein>
    <recommendedName>
        <fullName evidence="3">C3H1-type domain-containing protein</fullName>
    </recommendedName>
</protein>
<keyword evidence="2" id="KW-1185">Reference proteome</keyword>
<name>A0A5C3MHF8_9AGAR</name>
<proteinExistence type="predicted"/>
<gene>
    <name evidence="1" type="ORF">BDQ12DRAFT_674870</name>
</gene>
<dbReference type="EMBL" id="ML213591">
    <property type="protein sequence ID" value="TFK43378.1"/>
    <property type="molecule type" value="Genomic_DNA"/>
</dbReference>
<sequence length="76" mass="8941">MVHIVDSVIISSSKQKNRYKFAKTLGKHFAQLSIQQRSAVYGEECCYEHYCPLLTTCYFFKEGRCKFLRGDMHKEL</sequence>
<evidence type="ECO:0000313" key="1">
    <source>
        <dbReference type="EMBL" id="TFK43378.1"/>
    </source>
</evidence>
<evidence type="ECO:0008006" key="3">
    <source>
        <dbReference type="Google" id="ProtNLM"/>
    </source>
</evidence>
<accession>A0A5C3MHF8</accession>
<organism evidence="1 2">
    <name type="scientific">Crucibulum laeve</name>
    <dbReference type="NCBI Taxonomy" id="68775"/>
    <lineage>
        <taxon>Eukaryota</taxon>
        <taxon>Fungi</taxon>
        <taxon>Dikarya</taxon>
        <taxon>Basidiomycota</taxon>
        <taxon>Agaricomycotina</taxon>
        <taxon>Agaricomycetes</taxon>
        <taxon>Agaricomycetidae</taxon>
        <taxon>Agaricales</taxon>
        <taxon>Agaricineae</taxon>
        <taxon>Nidulariaceae</taxon>
        <taxon>Crucibulum</taxon>
    </lineage>
</organism>
<dbReference type="Proteomes" id="UP000308652">
    <property type="component" value="Unassembled WGS sequence"/>
</dbReference>